<comment type="subunit">
    <text evidence="2 5">Part of the 50S ribosomal subunit.</text>
</comment>
<dbReference type="InterPro" id="IPR016082">
    <property type="entry name" value="Ribosomal_uL30_ferredoxin-like"/>
</dbReference>
<organism evidence="7 8">
    <name type="scientific">Corynebacterium aquatimens</name>
    <dbReference type="NCBI Taxonomy" id="1190508"/>
    <lineage>
        <taxon>Bacteria</taxon>
        <taxon>Bacillati</taxon>
        <taxon>Actinomycetota</taxon>
        <taxon>Actinomycetes</taxon>
        <taxon>Mycobacteriales</taxon>
        <taxon>Corynebacteriaceae</taxon>
        <taxon>Corynebacterium</taxon>
    </lineage>
</organism>
<evidence type="ECO:0000256" key="1">
    <source>
        <dbReference type="ARBA" id="ARBA00007594"/>
    </source>
</evidence>
<dbReference type="RefSeq" id="WP_196825318.1">
    <property type="nucleotide sequence ID" value="NZ_CP046980.1"/>
</dbReference>
<dbReference type="PIRSF" id="PIRSF002211">
    <property type="entry name" value="Ribosomal_L30_bac-type"/>
    <property type="match status" value="1"/>
</dbReference>
<dbReference type="GO" id="GO:0006412">
    <property type="term" value="P:translation"/>
    <property type="evidence" value="ECO:0007669"/>
    <property type="project" value="UniProtKB-UniRule"/>
</dbReference>
<reference evidence="7" key="1">
    <citation type="submission" date="2020-11" db="EMBL/GenBank/DDBJ databases">
        <title>Sequencing the genomes of 1000 actinobacteria strains.</title>
        <authorList>
            <person name="Klenk H.-P."/>
        </authorList>
    </citation>
    <scope>NUCLEOTIDE SEQUENCE</scope>
    <source>
        <strain evidence="7">DSM 45632</strain>
    </source>
</reference>
<evidence type="ECO:0000256" key="5">
    <source>
        <dbReference type="HAMAP-Rule" id="MF_01371"/>
    </source>
</evidence>
<dbReference type="InterPro" id="IPR005996">
    <property type="entry name" value="Ribosomal_uL30_bac-type"/>
</dbReference>
<dbReference type="HAMAP" id="MF_01371_B">
    <property type="entry name" value="Ribosomal_uL30_B"/>
    <property type="match status" value="1"/>
</dbReference>
<name>A0A931E2G1_9CORY</name>
<dbReference type="Gene3D" id="3.30.1390.20">
    <property type="entry name" value="Ribosomal protein L30, ferredoxin-like fold domain"/>
    <property type="match status" value="1"/>
</dbReference>
<dbReference type="NCBIfam" id="TIGR01308">
    <property type="entry name" value="rpmD_bact"/>
    <property type="match status" value="1"/>
</dbReference>
<protein>
    <recommendedName>
        <fullName evidence="5">Large ribosomal subunit protein uL30</fullName>
    </recommendedName>
</protein>
<evidence type="ECO:0000256" key="2">
    <source>
        <dbReference type="ARBA" id="ARBA00011838"/>
    </source>
</evidence>
<keyword evidence="4 5" id="KW-0687">Ribonucleoprotein</keyword>
<dbReference type="GO" id="GO:0003735">
    <property type="term" value="F:structural constituent of ribosome"/>
    <property type="evidence" value="ECO:0007669"/>
    <property type="project" value="InterPro"/>
</dbReference>
<dbReference type="Proteomes" id="UP000658613">
    <property type="component" value="Unassembled WGS sequence"/>
</dbReference>
<evidence type="ECO:0000259" key="6">
    <source>
        <dbReference type="Pfam" id="PF00327"/>
    </source>
</evidence>
<comment type="similarity">
    <text evidence="1 5">Belongs to the universal ribosomal protein uL30 family.</text>
</comment>
<feature type="domain" description="Large ribosomal subunit protein uL30-like ferredoxin-like fold" evidence="6">
    <location>
        <begin position="3"/>
        <end position="53"/>
    </location>
</feature>
<proteinExistence type="inferred from homology"/>
<accession>A0A931E2G1</accession>
<evidence type="ECO:0000313" key="8">
    <source>
        <dbReference type="Proteomes" id="UP000658613"/>
    </source>
</evidence>
<dbReference type="SUPFAM" id="SSF55129">
    <property type="entry name" value="Ribosomal protein L30p/L7e"/>
    <property type="match status" value="1"/>
</dbReference>
<comment type="caution">
    <text evidence="7">The sequence shown here is derived from an EMBL/GenBank/DDBJ whole genome shotgun (WGS) entry which is preliminary data.</text>
</comment>
<evidence type="ECO:0000256" key="3">
    <source>
        <dbReference type="ARBA" id="ARBA00022980"/>
    </source>
</evidence>
<dbReference type="CDD" id="cd01658">
    <property type="entry name" value="Ribosomal_L30"/>
    <property type="match status" value="1"/>
</dbReference>
<gene>
    <name evidence="5" type="primary">rpmD</name>
    <name evidence="7" type="ORF">IW254_001992</name>
</gene>
<dbReference type="EMBL" id="JADOUE010000001">
    <property type="protein sequence ID" value="MBG6123023.1"/>
    <property type="molecule type" value="Genomic_DNA"/>
</dbReference>
<keyword evidence="8" id="KW-1185">Reference proteome</keyword>
<keyword evidence="3 5" id="KW-0689">Ribosomal protein</keyword>
<dbReference type="InterPro" id="IPR036919">
    <property type="entry name" value="Ribo_uL30_ferredoxin-like_sf"/>
</dbReference>
<sequence>MALKITLHHGKVGQKPITRRNLESLGLRKIGQSVIKRDNEATRGMILRVRHLVDVEEVADSELPAPKK</sequence>
<dbReference type="Pfam" id="PF00327">
    <property type="entry name" value="Ribosomal_L30"/>
    <property type="match status" value="1"/>
</dbReference>
<evidence type="ECO:0000313" key="7">
    <source>
        <dbReference type="EMBL" id="MBG6123023.1"/>
    </source>
</evidence>
<dbReference type="AlphaFoldDB" id="A0A931E2G1"/>
<dbReference type="GO" id="GO:0015934">
    <property type="term" value="C:large ribosomal subunit"/>
    <property type="evidence" value="ECO:0007669"/>
    <property type="project" value="InterPro"/>
</dbReference>
<evidence type="ECO:0000256" key="4">
    <source>
        <dbReference type="ARBA" id="ARBA00023274"/>
    </source>
</evidence>